<dbReference type="GO" id="GO:0043139">
    <property type="term" value="F:5'-3' DNA helicase activity"/>
    <property type="evidence" value="ECO:0007669"/>
    <property type="project" value="UniProtKB-UniRule"/>
</dbReference>
<feature type="domain" description="Helix-hairpin-helix DNA-binding motif class 1" evidence="4">
    <location>
        <begin position="115"/>
        <end position="134"/>
    </location>
</feature>
<dbReference type="CDD" id="cd17933">
    <property type="entry name" value="DEXSc_RecD-like"/>
    <property type="match status" value="1"/>
</dbReference>
<dbReference type="EMBL" id="DVOJ01000015">
    <property type="protein sequence ID" value="HIV01841.1"/>
    <property type="molecule type" value="Genomic_DNA"/>
</dbReference>
<dbReference type="Gene3D" id="2.30.30.940">
    <property type="match status" value="1"/>
</dbReference>
<comment type="similarity">
    <text evidence="3">Belongs to the RecD family. RecD2 subfamily.</text>
</comment>
<dbReference type="Gene3D" id="3.40.50.300">
    <property type="entry name" value="P-loop containing nucleotide triphosphate hydrolases"/>
    <property type="match status" value="2"/>
</dbReference>
<dbReference type="Pfam" id="PF18335">
    <property type="entry name" value="SH3_13"/>
    <property type="match status" value="1"/>
</dbReference>
<dbReference type="GO" id="GO:0003677">
    <property type="term" value="F:DNA binding"/>
    <property type="evidence" value="ECO:0007669"/>
    <property type="project" value="UniProtKB-UniRule"/>
</dbReference>
<dbReference type="InterPro" id="IPR050534">
    <property type="entry name" value="Coronavir_polyprotein_1ab"/>
</dbReference>
<evidence type="ECO:0000256" key="1">
    <source>
        <dbReference type="ARBA" id="ARBA00022741"/>
    </source>
</evidence>
<dbReference type="InterPro" id="IPR055446">
    <property type="entry name" value="RecD2_N_OB"/>
</dbReference>
<dbReference type="PANTHER" id="PTHR43788:SF6">
    <property type="entry name" value="DNA HELICASE B"/>
    <property type="match status" value="1"/>
</dbReference>
<dbReference type="EC" id="5.6.2.3" evidence="3"/>
<dbReference type="Pfam" id="PF14490">
    <property type="entry name" value="HHH_RecD2"/>
    <property type="match status" value="1"/>
</dbReference>
<dbReference type="InterPro" id="IPR003583">
    <property type="entry name" value="Hlx-hairpin-Hlx_DNA-bd_motif"/>
</dbReference>
<keyword evidence="3" id="KW-0378">Hydrolase</keyword>
<keyword evidence="1 3" id="KW-0547">Nucleotide-binding</keyword>
<dbReference type="Pfam" id="PF23139">
    <property type="entry name" value="OB_YrrC"/>
    <property type="match status" value="1"/>
</dbReference>
<dbReference type="InterPro" id="IPR027785">
    <property type="entry name" value="UvrD-like_helicase_C"/>
</dbReference>
<sequence>MLIEGAVEEIIFRNDGNGYTVFYFEHSDMHTVCVGKFLQISVGAHLKLEGNFVTNAKYGEQFQVDSFETLYPTSKEGIRKYLGSGLIKGVGPVTAKAIVDVFKEDTLNVIEFAPKELANVRGISERKAEMIGEAFRELKHLQNTVIFLQGYGLTVNMAIKIFEVYQNKTVEIIKENPYKLVEDVEGIGFATADKIARSLGIDRRSEFRIRAGFLYCLTDASEKNGHTYLPKEDLFKNVSKLLEIEEEESFKKVLEDLIFDRTVTNTFIFPHDAVMLTKYFYYERSIADKLALLCCSLTSTELNVDNEIKHFEEVNKITFHPDQKKAIINAVNSGVSIITGGPGTGKTTIVKCIIELLEAQRKKILLTAPTGRAAKKLSEATERDARTIHRALQVDFRSKRFIFNEQNPLPYNVIIVDEVSMVDVPLMCNLLKAVARDTKLIFVGDKDQLPSVGAGNVLEDMLTSGVISVAELTQIYRQSEKSLIISNAHKINEGEMPEIDNKSQDFFFDSKVELEDIKTTIVNMVTTRIPKFNGIDSIKIQVLAPLKAGVCGIENLNRELQAKLNPPKNFRKELTVGQTIFREGDKVMQMSNNYDLEWTRQVGLYTENGAGVFNGDIGYIHSIDVQTGEVEIWFEDGRECIYPRTELSQLSLAYAITIHKSQGSEFDVVIIPIISGPSLILNRNLIYTAVTRAKKMVVLVGEKKNLKRMIGNKFILKRHTALKKLLIDAYKKANILFN</sequence>
<dbReference type="InterPro" id="IPR003593">
    <property type="entry name" value="AAA+_ATPase"/>
</dbReference>
<feature type="domain" description="Helix-hairpin-helix DNA-binding motif class 1" evidence="4">
    <location>
        <begin position="87"/>
        <end position="101"/>
    </location>
</feature>
<dbReference type="InterPro" id="IPR029493">
    <property type="entry name" value="RecD2-like_HHH"/>
</dbReference>
<proteinExistence type="inferred from homology"/>
<dbReference type="InterPro" id="IPR010994">
    <property type="entry name" value="RuvA_2-like"/>
</dbReference>
<evidence type="ECO:0000259" key="5">
    <source>
        <dbReference type="SMART" id="SM00382"/>
    </source>
</evidence>
<evidence type="ECO:0000313" key="7">
    <source>
        <dbReference type="Proteomes" id="UP000886861"/>
    </source>
</evidence>
<dbReference type="SMART" id="SM00278">
    <property type="entry name" value="HhH1"/>
    <property type="match status" value="3"/>
</dbReference>
<dbReference type="Pfam" id="PF13538">
    <property type="entry name" value="UvrD_C_2"/>
    <property type="match status" value="1"/>
</dbReference>
<evidence type="ECO:0000259" key="4">
    <source>
        <dbReference type="SMART" id="SM00278"/>
    </source>
</evidence>
<dbReference type="InterPro" id="IPR041451">
    <property type="entry name" value="RecD2_SH13"/>
</dbReference>
<feature type="domain" description="Helix-hairpin-helix DNA-binding motif class 1" evidence="4">
    <location>
        <begin position="179"/>
        <end position="198"/>
    </location>
</feature>
<dbReference type="HAMAP" id="MF_01488">
    <property type="entry name" value="RecD2"/>
    <property type="match status" value="1"/>
</dbReference>
<gene>
    <name evidence="3" type="primary">recD2</name>
    <name evidence="6" type="ORF">IAA62_04750</name>
</gene>
<keyword evidence="3" id="KW-0413">Isomerase</keyword>
<evidence type="ECO:0000256" key="3">
    <source>
        <dbReference type="HAMAP-Rule" id="MF_01488"/>
    </source>
</evidence>
<accession>A0A9D1SZK7</accession>
<dbReference type="GO" id="GO:0006281">
    <property type="term" value="P:DNA repair"/>
    <property type="evidence" value="ECO:0007669"/>
    <property type="project" value="InterPro"/>
</dbReference>
<dbReference type="Pfam" id="PF13245">
    <property type="entry name" value="AAA_19"/>
    <property type="match status" value="1"/>
</dbReference>
<feature type="binding site" evidence="3">
    <location>
        <begin position="343"/>
        <end position="347"/>
    </location>
    <ligand>
        <name>ATP</name>
        <dbReference type="ChEBI" id="CHEBI:30616"/>
    </ligand>
</feature>
<dbReference type="Gene3D" id="1.10.10.2220">
    <property type="match status" value="1"/>
</dbReference>
<dbReference type="CDD" id="cd18809">
    <property type="entry name" value="SF1_C_RecD"/>
    <property type="match status" value="1"/>
</dbReference>
<dbReference type="InterPro" id="IPR027417">
    <property type="entry name" value="P-loop_NTPase"/>
</dbReference>
<dbReference type="GO" id="GO:0017116">
    <property type="term" value="F:single-stranded DNA helicase activity"/>
    <property type="evidence" value="ECO:0007669"/>
    <property type="project" value="TreeGrafter"/>
</dbReference>
<reference evidence="6" key="1">
    <citation type="submission" date="2020-10" db="EMBL/GenBank/DDBJ databases">
        <authorList>
            <person name="Gilroy R."/>
        </authorList>
    </citation>
    <scope>NUCLEOTIDE SEQUENCE</scope>
    <source>
        <strain evidence="6">CHK186-9395</strain>
    </source>
</reference>
<evidence type="ECO:0000256" key="2">
    <source>
        <dbReference type="ARBA" id="ARBA00022840"/>
    </source>
</evidence>
<dbReference type="GO" id="GO:0005524">
    <property type="term" value="F:ATP binding"/>
    <property type="evidence" value="ECO:0007669"/>
    <property type="project" value="UniProtKB-UniRule"/>
</dbReference>
<dbReference type="PANTHER" id="PTHR43788">
    <property type="entry name" value="DNA2/NAM7 HELICASE FAMILY MEMBER"/>
    <property type="match status" value="1"/>
</dbReference>
<dbReference type="SMART" id="SM00382">
    <property type="entry name" value="AAA"/>
    <property type="match status" value="1"/>
</dbReference>
<protein>
    <recommendedName>
        <fullName evidence="3">ATP-dependent RecD2 DNA helicase</fullName>
        <ecNumber evidence="3">5.6.2.3</ecNumber>
    </recommendedName>
    <alternativeName>
        <fullName evidence="3">DNA 5'-3' helicase subunit RecD2</fullName>
    </alternativeName>
</protein>
<feature type="domain" description="AAA+ ATPase" evidence="5">
    <location>
        <begin position="332"/>
        <end position="518"/>
    </location>
</feature>
<keyword evidence="3" id="KW-0238">DNA-binding</keyword>
<evidence type="ECO:0000313" key="6">
    <source>
        <dbReference type="EMBL" id="HIV01841.1"/>
    </source>
</evidence>
<dbReference type="Gene3D" id="1.10.150.20">
    <property type="entry name" value="5' to 3' exonuclease, C-terminal subdomain"/>
    <property type="match status" value="1"/>
</dbReference>
<dbReference type="AlphaFoldDB" id="A0A9D1SZK7"/>
<organism evidence="6 7">
    <name type="scientific">Candidatus Caccopulliclostridium gallistercoris</name>
    <dbReference type="NCBI Taxonomy" id="2840719"/>
    <lineage>
        <taxon>Bacteria</taxon>
        <taxon>Bacillati</taxon>
        <taxon>Bacillota</taxon>
        <taxon>Clostridia</taxon>
        <taxon>Candidatus Caccopulliclostridium</taxon>
    </lineage>
</organism>
<dbReference type="Proteomes" id="UP000886861">
    <property type="component" value="Unassembled WGS sequence"/>
</dbReference>
<dbReference type="SUPFAM" id="SSF52540">
    <property type="entry name" value="P-loop containing nucleoside triphosphate hydrolases"/>
    <property type="match status" value="1"/>
</dbReference>
<keyword evidence="2 3" id="KW-0067">ATP-binding</keyword>
<keyword evidence="3 6" id="KW-0347">Helicase</keyword>
<dbReference type="GO" id="GO:0009338">
    <property type="term" value="C:exodeoxyribonuclease V complex"/>
    <property type="evidence" value="ECO:0007669"/>
    <property type="project" value="TreeGrafter"/>
</dbReference>
<dbReference type="InterPro" id="IPR006345">
    <property type="entry name" value="RecD2"/>
</dbReference>
<name>A0A9D1SZK7_9FIRM</name>
<dbReference type="GO" id="GO:0006310">
    <property type="term" value="P:DNA recombination"/>
    <property type="evidence" value="ECO:0007669"/>
    <property type="project" value="InterPro"/>
</dbReference>
<dbReference type="Pfam" id="PF14520">
    <property type="entry name" value="HHH_5"/>
    <property type="match status" value="1"/>
</dbReference>
<comment type="catalytic activity">
    <reaction evidence="3">
        <text>ATP + H2O = ADP + phosphate + H(+)</text>
        <dbReference type="Rhea" id="RHEA:13065"/>
        <dbReference type="ChEBI" id="CHEBI:15377"/>
        <dbReference type="ChEBI" id="CHEBI:15378"/>
        <dbReference type="ChEBI" id="CHEBI:30616"/>
        <dbReference type="ChEBI" id="CHEBI:43474"/>
        <dbReference type="ChEBI" id="CHEBI:456216"/>
        <dbReference type="EC" id="5.6.2.3"/>
    </reaction>
</comment>
<dbReference type="SUPFAM" id="SSF47781">
    <property type="entry name" value="RuvA domain 2-like"/>
    <property type="match status" value="1"/>
</dbReference>
<comment type="caution">
    <text evidence="6">The sequence shown here is derived from an EMBL/GenBank/DDBJ whole genome shotgun (WGS) entry which is preliminary data.</text>
</comment>
<comment type="function">
    <text evidence="3">DNA-dependent ATPase and ATP-dependent 5'-3' DNA helicase. Has no activity on blunt DNA or DNA with 3'-overhangs, requires at least 10 bases of 5'-ssDNA for helicase activity.</text>
</comment>
<dbReference type="NCBIfam" id="TIGR01448">
    <property type="entry name" value="recD_rel"/>
    <property type="match status" value="1"/>
</dbReference>
<dbReference type="GO" id="GO:0016787">
    <property type="term" value="F:hydrolase activity"/>
    <property type="evidence" value="ECO:0007669"/>
    <property type="project" value="UniProtKB-KW"/>
</dbReference>
<reference evidence="6" key="2">
    <citation type="journal article" date="2021" name="PeerJ">
        <title>Extensive microbial diversity within the chicken gut microbiome revealed by metagenomics and culture.</title>
        <authorList>
            <person name="Gilroy R."/>
            <person name="Ravi A."/>
            <person name="Getino M."/>
            <person name="Pursley I."/>
            <person name="Horton D.L."/>
            <person name="Alikhan N.F."/>
            <person name="Baker D."/>
            <person name="Gharbi K."/>
            <person name="Hall N."/>
            <person name="Watson M."/>
            <person name="Adriaenssens E.M."/>
            <person name="Foster-Nyarko E."/>
            <person name="Jarju S."/>
            <person name="Secka A."/>
            <person name="Antonio M."/>
            <person name="Oren A."/>
            <person name="Chaudhuri R.R."/>
            <person name="La Ragione R."/>
            <person name="Hildebrand F."/>
            <person name="Pallen M.J."/>
        </authorList>
    </citation>
    <scope>NUCLEOTIDE SEQUENCE</scope>
    <source>
        <strain evidence="6">CHK186-9395</strain>
    </source>
</reference>